<dbReference type="SUPFAM" id="SSF53098">
    <property type="entry name" value="Ribonuclease H-like"/>
    <property type="match status" value="1"/>
</dbReference>
<dbReference type="PANTHER" id="PTHR46169:SF15">
    <property type="entry name" value="INNER CENTROMERE PROTEIN A-LIKE ISOFORM X1-RELATED"/>
    <property type="match status" value="1"/>
</dbReference>
<dbReference type="InterPro" id="IPR012337">
    <property type="entry name" value="RNaseH-like_sf"/>
</dbReference>
<evidence type="ECO:0000256" key="1">
    <source>
        <dbReference type="SAM" id="MobiDB-lite"/>
    </source>
</evidence>
<dbReference type="InterPro" id="IPR052717">
    <property type="entry name" value="Vacuolar_transposase_reg"/>
</dbReference>
<organism evidence="2">
    <name type="scientific">Puccinia triticina (isolate 1-1 / race 1 (BBBD))</name>
    <name type="common">Brown leaf rust fungus</name>
    <dbReference type="NCBI Taxonomy" id="630390"/>
    <lineage>
        <taxon>Eukaryota</taxon>
        <taxon>Fungi</taxon>
        <taxon>Dikarya</taxon>
        <taxon>Basidiomycota</taxon>
        <taxon>Pucciniomycotina</taxon>
        <taxon>Pucciniomycetes</taxon>
        <taxon>Pucciniales</taxon>
        <taxon>Pucciniaceae</taxon>
        <taxon>Puccinia</taxon>
    </lineage>
</organism>
<reference evidence="2" key="1">
    <citation type="submission" date="2009-11" db="EMBL/GenBank/DDBJ databases">
        <authorList>
            <consortium name="The Broad Institute Genome Sequencing Platform"/>
            <person name="Ward D."/>
            <person name="Feldgarden M."/>
            <person name="Earl A."/>
            <person name="Young S.K."/>
            <person name="Zeng Q."/>
            <person name="Koehrsen M."/>
            <person name="Alvarado L."/>
            <person name="Berlin A."/>
            <person name="Bochicchio J."/>
            <person name="Borenstein D."/>
            <person name="Chapman S.B."/>
            <person name="Chen Z."/>
            <person name="Engels R."/>
            <person name="Freedman E."/>
            <person name="Gellesch M."/>
            <person name="Goldberg J."/>
            <person name="Griggs A."/>
            <person name="Gujja S."/>
            <person name="Heilman E."/>
            <person name="Heiman D."/>
            <person name="Hepburn T."/>
            <person name="Howarth C."/>
            <person name="Jen D."/>
            <person name="Larson L."/>
            <person name="Lewis B."/>
            <person name="Mehta T."/>
            <person name="Park D."/>
            <person name="Pearson M."/>
            <person name="Roberts A."/>
            <person name="Saif S."/>
            <person name="Shea T."/>
            <person name="Shenoy N."/>
            <person name="Sisk P."/>
            <person name="Stolte C."/>
            <person name="Sykes S."/>
            <person name="Thomson T."/>
            <person name="Walk T."/>
            <person name="White J."/>
            <person name="Yandava C."/>
            <person name="Izard J."/>
            <person name="Baranova O.V."/>
            <person name="Blanton J.M."/>
            <person name="Tanner A.C."/>
            <person name="Dewhirst F.E."/>
            <person name="Haas B."/>
            <person name="Nusbaum C."/>
            <person name="Birren B."/>
        </authorList>
    </citation>
    <scope>NUCLEOTIDE SEQUENCE [LARGE SCALE GENOMIC DNA]</scope>
    <source>
        <strain evidence="2">1-1 BBBD Race 1</strain>
    </source>
</reference>
<evidence type="ECO:0008006" key="5">
    <source>
        <dbReference type="Google" id="ProtNLM"/>
    </source>
</evidence>
<evidence type="ECO:0000313" key="2">
    <source>
        <dbReference type="EMBL" id="OAV89064.1"/>
    </source>
</evidence>
<protein>
    <recommendedName>
        <fullName evidence="5">DUF659 domain-containing protein</fullName>
    </recommendedName>
</protein>
<dbReference type="STRING" id="630390.A0A180G8V9"/>
<keyword evidence="4" id="KW-1185">Reference proteome</keyword>
<name>A0A180G8V9_PUCT1</name>
<proteinExistence type="predicted"/>
<reference evidence="3 4" key="3">
    <citation type="journal article" date="2017" name="G3 (Bethesda)">
        <title>Comparative analysis highlights variable genome content of wheat rusts and divergence of the mating loci.</title>
        <authorList>
            <person name="Cuomo C.A."/>
            <person name="Bakkeren G."/>
            <person name="Khalil H.B."/>
            <person name="Panwar V."/>
            <person name="Joly D."/>
            <person name="Linning R."/>
            <person name="Sakthikumar S."/>
            <person name="Song X."/>
            <person name="Adiconis X."/>
            <person name="Fan L."/>
            <person name="Goldberg J.M."/>
            <person name="Levin J.Z."/>
            <person name="Young S."/>
            <person name="Zeng Q."/>
            <person name="Anikster Y."/>
            <person name="Bruce M."/>
            <person name="Wang M."/>
            <person name="Yin C."/>
            <person name="McCallum B."/>
            <person name="Szabo L.J."/>
            <person name="Hulbert S."/>
            <person name="Chen X."/>
            <person name="Fellers J.P."/>
        </authorList>
    </citation>
    <scope>NUCLEOTIDE SEQUENCE</scope>
    <source>
        <strain evidence="4">Isolate 1-1 / race 1 (BBBD)</strain>
        <strain evidence="3">isolate 1-1 / race 1 (BBBD)</strain>
    </source>
</reference>
<evidence type="ECO:0000313" key="4">
    <source>
        <dbReference type="Proteomes" id="UP000005240"/>
    </source>
</evidence>
<dbReference type="OrthoDB" id="2748837at2759"/>
<accession>A0A180G8V9</accession>
<dbReference type="EMBL" id="ADAS02000142">
    <property type="protein sequence ID" value="OAV89064.1"/>
    <property type="molecule type" value="Genomic_DNA"/>
</dbReference>
<sequence length="171" mass="19644">MQETIIESLWNHQGEMYLRLDVWQSPNGFNILGTVIYCLVEEDTGGYHLEAMPLDFVKLQQSHTGFYLAEIVQLIIEKFDVKDMICGIVTDNASNNQTMIEAIKSFEWPGIKSEFQWIHCFAHILNLIAQVILQPFGSHKSNCTAASSLDDRDQESDNNEEYEDPEEQIKL</sequence>
<dbReference type="EnsemblFungi" id="PTTG_28829-t43_1">
    <property type="protein sequence ID" value="PTTG_28829-t43_1-p1"/>
    <property type="gene ID" value="PTTG_28829"/>
</dbReference>
<dbReference type="Proteomes" id="UP000005240">
    <property type="component" value="Unassembled WGS sequence"/>
</dbReference>
<dbReference type="PANTHER" id="PTHR46169">
    <property type="entry name" value="DNA REPLICATION-RELATED ELEMENT FACTOR, ISOFORM A"/>
    <property type="match status" value="1"/>
</dbReference>
<gene>
    <name evidence="2" type="ORF">PTTG_28829</name>
</gene>
<reference evidence="2" key="2">
    <citation type="submission" date="2016-05" db="EMBL/GenBank/DDBJ databases">
        <title>Comparative analysis highlights variable genome content of wheat rusts and divergence of the mating loci.</title>
        <authorList>
            <person name="Cuomo C.A."/>
            <person name="Bakkeren G."/>
            <person name="Szabo L."/>
            <person name="Khalil H."/>
            <person name="Joly D."/>
            <person name="Goldberg J."/>
            <person name="Young S."/>
            <person name="Zeng Q."/>
            <person name="Fellers J."/>
        </authorList>
    </citation>
    <scope>NUCLEOTIDE SEQUENCE [LARGE SCALE GENOMIC DNA]</scope>
    <source>
        <strain evidence="2">1-1 BBBD Race 1</strain>
    </source>
</reference>
<reference evidence="3" key="4">
    <citation type="submission" date="2025-05" db="UniProtKB">
        <authorList>
            <consortium name="EnsemblFungi"/>
        </authorList>
    </citation>
    <scope>IDENTIFICATION</scope>
    <source>
        <strain evidence="3">isolate 1-1 / race 1 (BBBD)</strain>
    </source>
</reference>
<dbReference type="GO" id="GO:0006357">
    <property type="term" value="P:regulation of transcription by RNA polymerase II"/>
    <property type="evidence" value="ECO:0007669"/>
    <property type="project" value="TreeGrafter"/>
</dbReference>
<evidence type="ECO:0000313" key="3">
    <source>
        <dbReference type="EnsemblFungi" id="PTTG_28829-t43_1-p1"/>
    </source>
</evidence>
<dbReference type="AlphaFoldDB" id="A0A180G8V9"/>
<feature type="region of interest" description="Disordered" evidence="1">
    <location>
        <begin position="144"/>
        <end position="171"/>
    </location>
</feature>
<feature type="compositionally biased region" description="Acidic residues" evidence="1">
    <location>
        <begin position="152"/>
        <end position="171"/>
    </location>
</feature>
<dbReference type="GO" id="GO:0005634">
    <property type="term" value="C:nucleus"/>
    <property type="evidence" value="ECO:0007669"/>
    <property type="project" value="TreeGrafter"/>
</dbReference>
<dbReference type="VEuPathDB" id="FungiDB:PTTG_28829"/>